<accession>A0A1L4CXQ3</accession>
<protein>
    <recommendedName>
        <fullName evidence="10">Flagellar biosynthetic protein FliR</fullName>
    </recommendedName>
</protein>
<organism evidence="8 9">
    <name type="scientific">Silvanigrella aquatica</name>
    <dbReference type="NCBI Taxonomy" id="1915309"/>
    <lineage>
        <taxon>Bacteria</taxon>
        <taxon>Pseudomonadati</taxon>
        <taxon>Bdellovibrionota</taxon>
        <taxon>Oligoflexia</taxon>
        <taxon>Silvanigrellales</taxon>
        <taxon>Silvanigrellaceae</taxon>
        <taxon>Silvanigrella</taxon>
    </lineage>
</organism>
<dbReference type="RefSeq" id="WP_148696430.1">
    <property type="nucleotide sequence ID" value="NZ_CP017834.1"/>
</dbReference>
<feature type="transmembrane region" description="Helical" evidence="7">
    <location>
        <begin position="186"/>
        <end position="208"/>
    </location>
</feature>
<name>A0A1L4CXQ3_9BACT</name>
<feature type="transmembrane region" description="Helical" evidence="7">
    <location>
        <begin position="135"/>
        <end position="154"/>
    </location>
</feature>
<comment type="subcellular location">
    <subcellularLocation>
        <location evidence="1">Cell membrane</location>
        <topology evidence="1">Multi-pass membrane protein</topology>
    </subcellularLocation>
</comment>
<evidence type="ECO:0000256" key="7">
    <source>
        <dbReference type="SAM" id="Phobius"/>
    </source>
</evidence>
<evidence type="ECO:0000256" key="1">
    <source>
        <dbReference type="ARBA" id="ARBA00004651"/>
    </source>
</evidence>
<dbReference type="STRING" id="1915309.AXG55_01760"/>
<keyword evidence="6 7" id="KW-0472">Membrane</keyword>
<proteinExistence type="inferred from homology"/>
<dbReference type="InterPro" id="IPR002010">
    <property type="entry name" value="T3SS_IM_R"/>
</dbReference>
<evidence type="ECO:0008006" key="10">
    <source>
        <dbReference type="Google" id="ProtNLM"/>
    </source>
</evidence>
<dbReference type="GO" id="GO:0006605">
    <property type="term" value="P:protein targeting"/>
    <property type="evidence" value="ECO:0007669"/>
    <property type="project" value="InterPro"/>
</dbReference>
<feature type="transmembrane region" description="Helical" evidence="7">
    <location>
        <begin position="220"/>
        <end position="244"/>
    </location>
</feature>
<keyword evidence="5 7" id="KW-1133">Transmembrane helix</keyword>
<feature type="transmembrane region" description="Helical" evidence="7">
    <location>
        <begin position="14"/>
        <end position="34"/>
    </location>
</feature>
<dbReference type="AlphaFoldDB" id="A0A1L4CXQ3"/>
<reference evidence="8 9" key="1">
    <citation type="submission" date="2016-10" db="EMBL/GenBank/DDBJ databases">
        <title>Silvanigrella aquatica sp. nov., isolated from a freshwater lake located in the Black Forest, Germany, description of Silvanigrellaceae fam. nov., Silvanigrellales ord. nov., reclassification of the order Bdellovibrionales in the class Oligoflexia, reclassification of the families Bacteriovoracaceae and Halobacteriovoraceae in the new order Bacteriovoracales ord. nov., and reclassification of the family Pseudobacteriovoracaceae in the order Oligoflexiales.</title>
        <authorList>
            <person name="Hahn M.W."/>
            <person name="Schmidt J."/>
            <person name="Koll U."/>
            <person name="Rohde M."/>
            <person name="Verbag S."/>
            <person name="Pitt A."/>
            <person name="Nakai R."/>
            <person name="Naganuma T."/>
            <person name="Lang E."/>
        </authorList>
    </citation>
    <scope>NUCLEOTIDE SEQUENCE [LARGE SCALE GENOMIC DNA]</scope>
    <source>
        <strain evidence="8 9">MWH-Nonnen-W8red</strain>
    </source>
</reference>
<feature type="transmembrane region" description="Helical" evidence="7">
    <location>
        <begin position="41"/>
        <end position="59"/>
    </location>
</feature>
<sequence length="272" mass="30020">MDILSVIKLDPETWPLAVMAFLRITTLFFFLPILGEQAVPIKLRIVLGLAFTFFVYPIVTERIHQRDLLLQWSAATIVLSSLREVFFGFASGYAAKLIISAVSIASHTVGVNMGFQVASMFSPGANDHESSFSVFQNWIVVLLILLLNIHHIFIESLVKSFINIPLGPTANPTALAKVALSIAHEAFVLGLRIGAPLIAVQILINISMGLLNRALPSLNVFIISFPVSFTVAMIVLYLSLTSFLSLISHYGMEREVAWFDSMRRVFVPSSTP</sequence>
<evidence type="ECO:0000313" key="8">
    <source>
        <dbReference type="EMBL" id="APJ02720.1"/>
    </source>
</evidence>
<dbReference type="PANTHER" id="PTHR30065:SF1">
    <property type="entry name" value="SURFACE PRESENTATION OF ANTIGENS PROTEIN SPAR"/>
    <property type="match status" value="1"/>
</dbReference>
<dbReference type="EMBL" id="CP017834">
    <property type="protein sequence ID" value="APJ02720.1"/>
    <property type="molecule type" value="Genomic_DNA"/>
</dbReference>
<dbReference type="PRINTS" id="PR00953">
    <property type="entry name" value="TYPE3IMRPROT"/>
</dbReference>
<dbReference type="OrthoDB" id="9797790at2"/>
<dbReference type="PANTHER" id="PTHR30065">
    <property type="entry name" value="FLAGELLAR BIOSYNTHETIC PROTEIN FLIR"/>
    <property type="match status" value="1"/>
</dbReference>
<evidence type="ECO:0000256" key="3">
    <source>
        <dbReference type="ARBA" id="ARBA00022475"/>
    </source>
</evidence>
<keyword evidence="9" id="KW-1185">Reference proteome</keyword>
<evidence type="ECO:0000256" key="6">
    <source>
        <dbReference type="ARBA" id="ARBA00023136"/>
    </source>
</evidence>
<feature type="transmembrane region" description="Helical" evidence="7">
    <location>
        <begin position="97"/>
        <end position="115"/>
    </location>
</feature>
<evidence type="ECO:0000256" key="2">
    <source>
        <dbReference type="ARBA" id="ARBA00009772"/>
    </source>
</evidence>
<evidence type="ECO:0000313" key="9">
    <source>
        <dbReference type="Proteomes" id="UP000184731"/>
    </source>
</evidence>
<keyword evidence="3" id="KW-1003">Cell membrane</keyword>
<dbReference type="Proteomes" id="UP000184731">
    <property type="component" value="Chromosome"/>
</dbReference>
<gene>
    <name evidence="8" type="ORF">AXG55_01760</name>
</gene>
<dbReference type="GO" id="GO:0005886">
    <property type="term" value="C:plasma membrane"/>
    <property type="evidence" value="ECO:0007669"/>
    <property type="project" value="UniProtKB-SubCell"/>
</dbReference>
<dbReference type="Pfam" id="PF01311">
    <property type="entry name" value="Bac_export_1"/>
    <property type="match status" value="1"/>
</dbReference>
<comment type="similarity">
    <text evidence="2">Belongs to the FliR/MopE/SpaR family.</text>
</comment>
<evidence type="ECO:0000256" key="5">
    <source>
        <dbReference type="ARBA" id="ARBA00022989"/>
    </source>
</evidence>
<feature type="transmembrane region" description="Helical" evidence="7">
    <location>
        <begin position="71"/>
        <end position="90"/>
    </location>
</feature>
<keyword evidence="4 7" id="KW-0812">Transmembrane</keyword>
<evidence type="ECO:0000256" key="4">
    <source>
        <dbReference type="ARBA" id="ARBA00022692"/>
    </source>
</evidence>
<dbReference type="KEGG" id="saqi:AXG55_01760"/>